<dbReference type="Proteomes" id="UP000886191">
    <property type="component" value="Unassembled WGS sequence"/>
</dbReference>
<sequence length="121" mass="13924">MGKRTTKSFENLQNLTDRITQLETDVANLKSKSYINRQKPIDCHEASKILGISLSTLRKLTSKGSVPHGKFGNRYYYLESKLKLYLASKSLNSKRRMKRINPTSNDSQKRPMRRISDSGKM</sequence>
<evidence type="ECO:0000256" key="1">
    <source>
        <dbReference type="SAM" id="MobiDB-lite"/>
    </source>
</evidence>
<accession>A0A831VRB1</accession>
<feature type="domain" description="Helix-turn-helix" evidence="2">
    <location>
        <begin position="45"/>
        <end position="89"/>
    </location>
</feature>
<dbReference type="EMBL" id="DRGL01000040">
    <property type="protein sequence ID" value="HEA21543.1"/>
    <property type="molecule type" value="Genomic_DNA"/>
</dbReference>
<reference evidence="3" key="1">
    <citation type="journal article" date="2020" name="mSystems">
        <title>Genome- and Community-Level Interaction Insights into Carbon Utilization and Element Cycling Functions of Hydrothermarchaeota in Hydrothermal Sediment.</title>
        <authorList>
            <person name="Zhou Z."/>
            <person name="Liu Y."/>
            <person name="Xu W."/>
            <person name="Pan J."/>
            <person name="Luo Z.H."/>
            <person name="Li M."/>
        </authorList>
    </citation>
    <scope>NUCLEOTIDE SEQUENCE [LARGE SCALE GENOMIC DNA]</scope>
    <source>
        <strain evidence="3">HyVt-345</strain>
    </source>
</reference>
<dbReference type="AlphaFoldDB" id="A0A831VRB1"/>
<gene>
    <name evidence="3" type="ORF">ENH87_11550</name>
</gene>
<proteinExistence type="predicted"/>
<organism evidence="3">
    <name type="scientific">Pricia antarctica</name>
    <dbReference type="NCBI Taxonomy" id="641691"/>
    <lineage>
        <taxon>Bacteria</taxon>
        <taxon>Pseudomonadati</taxon>
        <taxon>Bacteroidota</taxon>
        <taxon>Flavobacteriia</taxon>
        <taxon>Flavobacteriales</taxon>
        <taxon>Flavobacteriaceae</taxon>
        <taxon>Pricia</taxon>
    </lineage>
</organism>
<name>A0A831VRB1_9FLAO</name>
<keyword evidence="3" id="KW-0238">DNA-binding</keyword>
<evidence type="ECO:0000313" key="3">
    <source>
        <dbReference type="EMBL" id="HEA21543.1"/>
    </source>
</evidence>
<dbReference type="InterPro" id="IPR041657">
    <property type="entry name" value="HTH_17"/>
</dbReference>
<comment type="caution">
    <text evidence="3">The sequence shown here is derived from an EMBL/GenBank/DDBJ whole genome shotgun (WGS) entry which is preliminary data.</text>
</comment>
<dbReference type="SUPFAM" id="SSF46955">
    <property type="entry name" value="Putative DNA-binding domain"/>
    <property type="match status" value="1"/>
</dbReference>
<dbReference type="GO" id="GO:0003677">
    <property type="term" value="F:DNA binding"/>
    <property type="evidence" value="ECO:0007669"/>
    <property type="project" value="UniProtKB-KW"/>
</dbReference>
<protein>
    <submittedName>
        <fullName evidence="3">DNA-binding protein</fullName>
    </submittedName>
</protein>
<dbReference type="Pfam" id="PF12728">
    <property type="entry name" value="HTH_17"/>
    <property type="match status" value="1"/>
</dbReference>
<dbReference type="InterPro" id="IPR009061">
    <property type="entry name" value="DNA-bd_dom_put_sf"/>
</dbReference>
<evidence type="ECO:0000259" key="2">
    <source>
        <dbReference type="Pfam" id="PF12728"/>
    </source>
</evidence>
<feature type="region of interest" description="Disordered" evidence="1">
    <location>
        <begin position="93"/>
        <end position="121"/>
    </location>
</feature>